<dbReference type="EMBL" id="DWZJ01000055">
    <property type="protein sequence ID" value="HJB13382.1"/>
    <property type="molecule type" value="Genomic_DNA"/>
</dbReference>
<dbReference type="SUPFAM" id="SSF81606">
    <property type="entry name" value="PP2C-like"/>
    <property type="match status" value="1"/>
</dbReference>
<dbReference type="InterPro" id="IPR001932">
    <property type="entry name" value="PPM-type_phosphatase-like_dom"/>
</dbReference>
<dbReference type="Gene3D" id="3.60.40.10">
    <property type="entry name" value="PPM-type phosphatase domain"/>
    <property type="match status" value="1"/>
</dbReference>
<reference evidence="2" key="2">
    <citation type="submission" date="2021-04" db="EMBL/GenBank/DDBJ databases">
        <authorList>
            <person name="Gilroy R."/>
        </authorList>
    </citation>
    <scope>NUCLEOTIDE SEQUENCE</scope>
    <source>
        <strain evidence="2">ChiBcec18-1249</strain>
    </source>
</reference>
<evidence type="ECO:0000313" key="3">
    <source>
        <dbReference type="Proteomes" id="UP000823824"/>
    </source>
</evidence>
<proteinExistence type="predicted"/>
<evidence type="ECO:0000313" key="2">
    <source>
        <dbReference type="EMBL" id="HJB13382.1"/>
    </source>
</evidence>
<dbReference type="CDD" id="cd00143">
    <property type="entry name" value="PP2Cc"/>
    <property type="match status" value="1"/>
</dbReference>
<protein>
    <submittedName>
        <fullName evidence="2">Serine/threonine-protein phosphatase</fullName>
    </submittedName>
</protein>
<organism evidence="2 3">
    <name type="scientific">Candidatus Oscillibacter excrementigallinarum</name>
    <dbReference type="NCBI Taxonomy" id="2838716"/>
    <lineage>
        <taxon>Bacteria</taxon>
        <taxon>Bacillati</taxon>
        <taxon>Bacillota</taxon>
        <taxon>Clostridia</taxon>
        <taxon>Eubacteriales</taxon>
        <taxon>Oscillospiraceae</taxon>
        <taxon>Oscillibacter</taxon>
    </lineage>
</organism>
<feature type="domain" description="PPM-type phosphatase" evidence="1">
    <location>
        <begin position="30"/>
        <end position="275"/>
    </location>
</feature>
<evidence type="ECO:0000259" key="1">
    <source>
        <dbReference type="PROSITE" id="PS51746"/>
    </source>
</evidence>
<dbReference type="AlphaFoldDB" id="A0A9D2LII7"/>
<dbReference type="PROSITE" id="PS51746">
    <property type="entry name" value="PPM_2"/>
    <property type="match status" value="1"/>
</dbReference>
<accession>A0A9D2LII7</accession>
<dbReference type="SMART" id="SM00331">
    <property type="entry name" value="PP2C_SIG"/>
    <property type="match status" value="1"/>
</dbReference>
<comment type="caution">
    <text evidence="2">The sequence shown here is derived from an EMBL/GenBank/DDBJ whole genome shotgun (WGS) entry which is preliminary data.</text>
</comment>
<sequence>MGLLDHLFGRGRRVTEDNATVELTAPKGPALRVGNVQGLGARERQEDSFAILNAADPEALERQGLFAVVCDGMGGMDDGNAASEAAVEAMGQLFRSLLEEGDVPQQLREGVLAVSDGVFQRFQGRSGTTAVAVRVLGTELHWLSVGDSAIFCKRGECVFQLNREHTCLNDLYLEELRREPIQRERAEQDEDARRLTAFVGMDHLDRVDQSLRPWRLEPGDVLLLCSDGISGVLTVPELKEAMSLPPEEGCRLLETMVREKALPAQDNYTGVLIAYQSDKTGERGL</sequence>
<name>A0A9D2LII7_9FIRM</name>
<gene>
    <name evidence="2" type="ORF">H9787_06685</name>
</gene>
<dbReference type="Proteomes" id="UP000823824">
    <property type="component" value="Unassembled WGS sequence"/>
</dbReference>
<dbReference type="SMART" id="SM00332">
    <property type="entry name" value="PP2Cc"/>
    <property type="match status" value="1"/>
</dbReference>
<reference evidence="2" key="1">
    <citation type="journal article" date="2021" name="PeerJ">
        <title>Extensive microbial diversity within the chicken gut microbiome revealed by metagenomics and culture.</title>
        <authorList>
            <person name="Gilroy R."/>
            <person name="Ravi A."/>
            <person name="Getino M."/>
            <person name="Pursley I."/>
            <person name="Horton D.L."/>
            <person name="Alikhan N.F."/>
            <person name="Baker D."/>
            <person name="Gharbi K."/>
            <person name="Hall N."/>
            <person name="Watson M."/>
            <person name="Adriaenssens E.M."/>
            <person name="Foster-Nyarko E."/>
            <person name="Jarju S."/>
            <person name="Secka A."/>
            <person name="Antonio M."/>
            <person name="Oren A."/>
            <person name="Chaudhuri R.R."/>
            <person name="La Ragione R."/>
            <person name="Hildebrand F."/>
            <person name="Pallen M.J."/>
        </authorList>
    </citation>
    <scope>NUCLEOTIDE SEQUENCE</scope>
    <source>
        <strain evidence="2">ChiBcec18-1249</strain>
    </source>
</reference>
<dbReference type="InterPro" id="IPR036457">
    <property type="entry name" value="PPM-type-like_dom_sf"/>
</dbReference>
<dbReference type="Pfam" id="PF13672">
    <property type="entry name" value="PP2C_2"/>
    <property type="match status" value="1"/>
</dbReference>